<dbReference type="EMBL" id="CM041535">
    <property type="protein sequence ID" value="KAI3371954.1"/>
    <property type="molecule type" value="Genomic_DNA"/>
</dbReference>
<protein>
    <submittedName>
        <fullName evidence="1">Uncharacterized protein</fullName>
    </submittedName>
</protein>
<accession>A0ACB8WW03</accession>
<proteinExistence type="predicted"/>
<evidence type="ECO:0000313" key="1">
    <source>
        <dbReference type="EMBL" id="KAI3371954.1"/>
    </source>
</evidence>
<name>A0ACB8WW03_9TELE</name>
<sequence>MASMEDWFAYDGGRTRSAPTEGGRSGEERRGEEEKEEEERRVVGSQEENISPLSLSLSLSHAVWRFSWSHLSSSPPGTDAQLRPGRTDRPGCGLLGLPVPVNCVRSPTGQHGPTGLLQLDGIPYFQCPPPGSGFAATTGTRDLASTASNCRIDNGGREHGIGISGSYGQAKPTPARRPLSLGNSRVVEGPAPLKELGSRAQAVHGELERKLRANDREYNLSFKYANWGNHYNGSSTSACRLGECPPSGRHPASFQFGTKTIVNRPSELNDFRPVALTSHLMMKDVGAALPQPPQTQVQHAQDRLQFCLPAYQPGVGVEDAILYLLHRAHSHLDKGSGTVRILFLDFSSAFNTIQPPPALCSLGQTEQDGSGPQLMDWISDYLTGRPQYVGLKDITS</sequence>
<dbReference type="Proteomes" id="UP000831701">
    <property type="component" value="Chromosome 5"/>
</dbReference>
<evidence type="ECO:0000313" key="2">
    <source>
        <dbReference type="Proteomes" id="UP000831701"/>
    </source>
</evidence>
<comment type="caution">
    <text evidence="1">The sequence shown here is derived from an EMBL/GenBank/DDBJ whole genome shotgun (WGS) entry which is preliminary data.</text>
</comment>
<keyword evidence="2" id="KW-1185">Reference proteome</keyword>
<organism evidence="1 2">
    <name type="scientific">Scortum barcoo</name>
    <name type="common">barcoo grunter</name>
    <dbReference type="NCBI Taxonomy" id="214431"/>
    <lineage>
        <taxon>Eukaryota</taxon>
        <taxon>Metazoa</taxon>
        <taxon>Chordata</taxon>
        <taxon>Craniata</taxon>
        <taxon>Vertebrata</taxon>
        <taxon>Euteleostomi</taxon>
        <taxon>Actinopterygii</taxon>
        <taxon>Neopterygii</taxon>
        <taxon>Teleostei</taxon>
        <taxon>Neoteleostei</taxon>
        <taxon>Acanthomorphata</taxon>
        <taxon>Eupercaria</taxon>
        <taxon>Centrarchiformes</taxon>
        <taxon>Terapontoidei</taxon>
        <taxon>Terapontidae</taxon>
        <taxon>Scortum</taxon>
    </lineage>
</organism>
<gene>
    <name evidence="1" type="ORF">L3Q82_006828</name>
</gene>
<reference evidence="1" key="1">
    <citation type="submission" date="2022-04" db="EMBL/GenBank/DDBJ databases">
        <title>Jade perch genome.</title>
        <authorList>
            <person name="Chao B."/>
        </authorList>
    </citation>
    <scope>NUCLEOTIDE SEQUENCE</scope>
    <source>
        <strain evidence="1">CB-2022</strain>
    </source>
</reference>